<dbReference type="Proteomes" id="UP000530514">
    <property type="component" value="Unassembled WGS sequence"/>
</dbReference>
<proteinExistence type="predicted"/>
<dbReference type="NCBIfam" id="TIGR01558">
    <property type="entry name" value="sm_term_P27"/>
    <property type="match status" value="1"/>
</dbReference>
<protein>
    <submittedName>
        <fullName evidence="1">Phage terminase small subunit P27 family</fullName>
    </submittedName>
</protein>
<dbReference type="RefSeq" id="WP_033100773.1">
    <property type="nucleotide sequence ID" value="NZ_JACEIP010000037.1"/>
</dbReference>
<gene>
    <name evidence="1" type="ORF">H1164_16065</name>
</gene>
<comment type="caution">
    <text evidence="1">The sequence shown here is derived from an EMBL/GenBank/DDBJ whole genome shotgun (WGS) entry which is preliminary data.</text>
</comment>
<dbReference type="InterPro" id="IPR006448">
    <property type="entry name" value="Phage_term_ssu_P27"/>
</dbReference>
<dbReference type="Pfam" id="PF05119">
    <property type="entry name" value="Terminase_4"/>
    <property type="match status" value="1"/>
</dbReference>
<keyword evidence="2" id="KW-1185">Reference proteome</keyword>
<evidence type="ECO:0000313" key="1">
    <source>
        <dbReference type="EMBL" id="MBA4544363.1"/>
    </source>
</evidence>
<reference evidence="1 2" key="1">
    <citation type="submission" date="2020-07" db="EMBL/GenBank/DDBJ databases">
        <authorList>
            <person name="Feng H."/>
        </authorList>
    </citation>
    <scope>NUCLEOTIDE SEQUENCE [LARGE SCALE GENOMIC DNA]</scope>
    <source>
        <strain evidence="2">s-11</strain>
    </source>
</reference>
<sequence>MSSRSKPKRLNTIGKKTWVRIWETLEAEGRAESTDPIIVETVAYLFQLYAEYTEKIKELGSVMEYTNKGGQTNLVKNPLAIEIPKIIEQIRKLLAELALTPASRKRLQEQLTENAGDDFENF</sequence>
<dbReference type="AlphaFoldDB" id="A0A7W2AJY7"/>
<dbReference type="OrthoDB" id="1701795at2"/>
<evidence type="ECO:0000313" key="2">
    <source>
        <dbReference type="Proteomes" id="UP000530514"/>
    </source>
</evidence>
<accession>A0A7W2AJY7</accession>
<name>A0A7W2AJY7_9BACL</name>
<dbReference type="EMBL" id="JACEIP010000037">
    <property type="protein sequence ID" value="MBA4544363.1"/>
    <property type="molecule type" value="Genomic_DNA"/>
</dbReference>
<organism evidence="1 2">
    <name type="scientific">Thermoactinomyces daqus</name>
    <dbReference type="NCBI Taxonomy" id="1329516"/>
    <lineage>
        <taxon>Bacteria</taxon>
        <taxon>Bacillati</taxon>
        <taxon>Bacillota</taxon>
        <taxon>Bacilli</taxon>
        <taxon>Bacillales</taxon>
        <taxon>Thermoactinomycetaceae</taxon>
        <taxon>Thermoactinomyces</taxon>
    </lineage>
</organism>